<dbReference type="PROSITE" id="PS51257">
    <property type="entry name" value="PROKAR_LIPOPROTEIN"/>
    <property type="match status" value="1"/>
</dbReference>
<reference evidence="2 3" key="1">
    <citation type="submission" date="2016-11" db="EMBL/GenBank/DDBJ databases">
        <title>Study of marine rhodopsin-containing bacteria.</title>
        <authorList>
            <person name="Yoshizawa S."/>
            <person name="Kumagai Y."/>
            <person name="Kogure K."/>
        </authorList>
    </citation>
    <scope>NUCLEOTIDE SEQUENCE [LARGE SCALE GENOMIC DNA]</scope>
    <source>
        <strain evidence="2 3">SG-29</strain>
    </source>
</reference>
<sequence>MPRLSRLALLLALPLALAACDSTDPEGNADVAGVYVLNQGAFGNDASGGVTVYDPETMTASALTAPGGLVQAGAIRDGKLYLLLNFSDSFSTGSGRVDIIDVATGATERQIDVGTPRGIAFVGGTAYVTNLYGASVTPIDLASGTAGTPIPVGENPEGIVASGDELFVANSGFGTGTTLSVISTSTSAVTETVELTCASPNEVIADADGDIWVVCNGTSDFSTGEVTEPGQVLAVNAASRGIVARFPSSGLLGGAALGQDAAFDAAAGFLYVIQSNPNADDAIFRFDTQLNAFEAESPVSGGDLSGVGFAGGRFYLARLDPDNPFSDNGTVSIQERSGNFAGSFDAGIVPAAFAVALD</sequence>
<dbReference type="InterPro" id="IPR011048">
    <property type="entry name" value="Haem_d1_sf"/>
</dbReference>
<feature type="signal peptide" evidence="1">
    <location>
        <begin position="1"/>
        <end position="18"/>
    </location>
</feature>
<accession>A0A259TV02</accession>
<dbReference type="Gene3D" id="2.130.10.10">
    <property type="entry name" value="YVTN repeat-like/Quinoprotein amine dehydrogenase"/>
    <property type="match status" value="1"/>
</dbReference>
<comment type="caution">
    <text evidence="2">The sequence shown here is derived from an EMBL/GenBank/DDBJ whole genome shotgun (WGS) entry which is preliminary data.</text>
</comment>
<evidence type="ECO:0000256" key="1">
    <source>
        <dbReference type="SAM" id="SignalP"/>
    </source>
</evidence>
<feature type="chain" id="PRO_5012175541" description="Cell surface protein" evidence="1">
    <location>
        <begin position="19"/>
        <end position="358"/>
    </location>
</feature>
<keyword evidence="1" id="KW-0732">Signal</keyword>
<evidence type="ECO:0008006" key="4">
    <source>
        <dbReference type="Google" id="ProtNLM"/>
    </source>
</evidence>
<evidence type="ECO:0000313" key="2">
    <source>
        <dbReference type="EMBL" id="OZC01526.1"/>
    </source>
</evidence>
<dbReference type="InterPro" id="IPR015943">
    <property type="entry name" value="WD40/YVTN_repeat-like_dom_sf"/>
</dbReference>
<evidence type="ECO:0000313" key="3">
    <source>
        <dbReference type="Proteomes" id="UP000216446"/>
    </source>
</evidence>
<protein>
    <recommendedName>
        <fullName evidence="4">Cell surface protein</fullName>
    </recommendedName>
</protein>
<organism evidence="2 3">
    <name type="scientific">Rubricoccus marinus</name>
    <dbReference type="NCBI Taxonomy" id="716817"/>
    <lineage>
        <taxon>Bacteria</taxon>
        <taxon>Pseudomonadati</taxon>
        <taxon>Rhodothermota</taxon>
        <taxon>Rhodothermia</taxon>
        <taxon>Rhodothermales</taxon>
        <taxon>Rubricoccaceae</taxon>
        <taxon>Rubricoccus</taxon>
    </lineage>
</organism>
<dbReference type="SUPFAM" id="SSF51004">
    <property type="entry name" value="C-terminal (heme d1) domain of cytochrome cd1-nitrite reductase"/>
    <property type="match status" value="1"/>
</dbReference>
<dbReference type="Proteomes" id="UP000216446">
    <property type="component" value="Unassembled WGS sequence"/>
</dbReference>
<dbReference type="AlphaFoldDB" id="A0A259TV02"/>
<proteinExistence type="predicted"/>
<dbReference type="EMBL" id="MQWB01000001">
    <property type="protein sequence ID" value="OZC01526.1"/>
    <property type="molecule type" value="Genomic_DNA"/>
</dbReference>
<name>A0A259TV02_9BACT</name>
<dbReference type="InterPro" id="IPR051200">
    <property type="entry name" value="Host-pathogen_enzymatic-act"/>
</dbReference>
<dbReference type="PANTHER" id="PTHR47197">
    <property type="entry name" value="PROTEIN NIRF"/>
    <property type="match status" value="1"/>
</dbReference>
<keyword evidence="3" id="KW-1185">Reference proteome</keyword>
<dbReference type="RefSeq" id="WP_094545141.1">
    <property type="nucleotide sequence ID" value="NZ_MQWB01000001.1"/>
</dbReference>
<dbReference type="InParanoid" id="A0A259TV02"/>
<gene>
    <name evidence="2" type="ORF">BSZ36_00110</name>
</gene>
<dbReference type="OrthoDB" id="1524469at2"/>
<dbReference type="PANTHER" id="PTHR47197:SF3">
    <property type="entry name" value="DIHYDRO-HEME D1 DEHYDROGENASE"/>
    <property type="match status" value="1"/>
</dbReference>